<dbReference type="InterPro" id="IPR000477">
    <property type="entry name" value="RT_dom"/>
</dbReference>
<dbReference type="InterPro" id="IPR051083">
    <property type="entry name" value="GrpII_Intron_Splice-Mob/Def"/>
</dbReference>
<dbReference type="SUPFAM" id="SSF56672">
    <property type="entry name" value="DNA/RNA polymerases"/>
    <property type="match status" value="1"/>
</dbReference>
<dbReference type="CDD" id="cd01651">
    <property type="entry name" value="RT_G2_intron"/>
    <property type="match status" value="1"/>
</dbReference>
<feature type="domain" description="Reverse transcriptase" evidence="1">
    <location>
        <begin position="55"/>
        <end position="274"/>
    </location>
</feature>
<evidence type="ECO:0000259" key="1">
    <source>
        <dbReference type="PROSITE" id="PS50878"/>
    </source>
</evidence>
<protein>
    <recommendedName>
        <fullName evidence="1">Reverse transcriptase domain-containing protein</fullName>
    </recommendedName>
</protein>
<name>A0A1G2E382_9BACT</name>
<dbReference type="PANTHER" id="PTHR34047:SF8">
    <property type="entry name" value="PROTEIN YKFC"/>
    <property type="match status" value="1"/>
</dbReference>
<proteinExistence type="predicted"/>
<reference evidence="2 3" key="1">
    <citation type="journal article" date="2016" name="Nat. Commun.">
        <title>Thousands of microbial genomes shed light on interconnected biogeochemical processes in an aquifer system.</title>
        <authorList>
            <person name="Anantharaman K."/>
            <person name="Brown C.T."/>
            <person name="Hug L.A."/>
            <person name="Sharon I."/>
            <person name="Castelle C.J."/>
            <person name="Probst A.J."/>
            <person name="Thomas B.C."/>
            <person name="Singh A."/>
            <person name="Wilkins M.J."/>
            <person name="Karaoz U."/>
            <person name="Brodie E.L."/>
            <person name="Williams K.H."/>
            <person name="Hubbard S.S."/>
            <person name="Banfield J.F."/>
        </authorList>
    </citation>
    <scope>NUCLEOTIDE SEQUENCE [LARGE SCALE GENOMIC DNA]</scope>
</reference>
<comment type="caution">
    <text evidence="2">The sequence shown here is derived from an EMBL/GenBank/DDBJ whole genome shotgun (WGS) entry which is preliminary data.</text>
</comment>
<dbReference type="EMBL" id="MHMA01000038">
    <property type="protein sequence ID" value="OGZ19711.1"/>
    <property type="molecule type" value="Genomic_DNA"/>
</dbReference>
<dbReference type="Pfam" id="PF00078">
    <property type="entry name" value="RVT_1"/>
    <property type="match status" value="1"/>
</dbReference>
<organism evidence="2 3">
    <name type="scientific">Candidatus Nealsonbacteria bacterium RIFCSPHIGHO2_01_FULL_43_31</name>
    <dbReference type="NCBI Taxonomy" id="1801665"/>
    <lineage>
        <taxon>Bacteria</taxon>
        <taxon>Candidatus Nealsoniibacteriota</taxon>
    </lineage>
</organism>
<dbReference type="InterPro" id="IPR043502">
    <property type="entry name" value="DNA/RNA_pol_sf"/>
</dbReference>
<gene>
    <name evidence="2" type="ORF">A2654_01615</name>
</gene>
<sequence>MSSHKIFDEIISLENLFLAWQEFKRGKGNKFDVQEFEYNLEDNIFQLHKELQAGIYRHSNYTSFYVKDPKLRHIHKACAEDRVLHHDVFRILYPIFDPTFIFDSYSCRMNKGTHRAVNRLQKFARKVGKNNTQNCHILKLDIKKFFDSIDHDILTLFIKRKINDKNTAWLIKEIIESFLTSPGKGLPLGNITSQLFANIYLDKLDKFIKHKLKIRYYIRYCDDFIILDGNRDYLKTLISIVSRFLLEKLKLSLHSDKIEIRKYHQGVDFLGYVSFPYHRILRTKTEKRMFGKIKRRVKELRWGKVSPKSFDQTIQSYLGVLKHCNSYKLKKKLLSKILL</sequence>
<dbReference type="PROSITE" id="PS50878">
    <property type="entry name" value="RT_POL"/>
    <property type="match status" value="1"/>
</dbReference>
<dbReference type="AlphaFoldDB" id="A0A1G2E382"/>
<evidence type="ECO:0000313" key="3">
    <source>
        <dbReference type="Proteomes" id="UP000178721"/>
    </source>
</evidence>
<evidence type="ECO:0000313" key="2">
    <source>
        <dbReference type="EMBL" id="OGZ19711.1"/>
    </source>
</evidence>
<accession>A0A1G2E382</accession>
<dbReference type="Proteomes" id="UP000178721">
    <property type="component" value="Unassembled WGS sequence"/>
</dbReference>
<dbReference type="PANTHER" id="PTHR34047">
    <property type="entry name" value="NUCLEAR INTRON MATURASE 1, MITOCHONDRIAL-RELATED"/>
    <property type="match status" value="1"/>
</dbReference>